<dbReference type="AlphaFoldDB" id="A0A087TY83"/>
<evidence type="ECO:0000313" key="3">
    <source>
        <dbReference type="Proteomes" id="UP000054359"/>
    </source>
</evidence>
<feature type="compositionally biased region" description="Basic and acidic residues" evidence="1">
    <location>
        <begin position="232"/>
        <end position="245"/>
    </location>
</feature>
<gene>
    <name evidence="2" type="ORF">X975_27039</name>
</gene>
<proteinExistence type="predicted"/>
<keyword evidence="3" id="KW-1185">Reference proteome</keyword>
<feature type="non-terminal residue" evidence="2">
    <location>
        <position position="355"/>
    </location>
</feature>
<feature type="region of interest" description="Disordered" evidence="1">
    <location>
        <begin position="121"/>
        <end position="247"/>
    </location>
</feature>
<dbReference type="OrthoDB" id="6107953at2759"/>
<feature type="compositionally biased region" description="Basic and acidic residues" evidence="1">
    <location>
        <begin position="180"/>
        <end position="196"/>
    </location>
</feature>
<dbReference type="STRING" id="407821.A0A087TY83"/>
<evidence type="ECO:0000256" key="1">
    <source>
        <dbReference type="SAM" id="MobiDB-lite"/>
    </source>
</evidence>
<feature type="region of interest" description="Disordered" evidence="1">
    <location>
        <begin position="1"/>
        <end position="66"/>
    </location>
</feature>
<dbReference type="EMBL" id="KK117290">
    <property type="protein sequence ID" value="KFM70072.1"/>
    <property type="molecule type" value="Genomic_DNA"/>
</dbReference>
<sequence>MPSSSSGSQEEPAWKKQVKATKEAKAAAGISSPSPATPGGGPELPAALAGSMKKDKKPFTYLPGGLDLSEIRSPKMQRRIIANQQQAPPPPSCTGQQVLLQPKTNEAAPQCQQLPNQFERLNLGEGQSGDRMATAVEPQRRSSTDSQDPKTYGQSRSFRILQMMTGGDDETDSVPPPPPTKREEEEMRFTGLRRPDNPIPSRAFHTLQKMTSGGEETASNTSADPRYSNEPPEERTDDGPVDIRYKGGYIPGRSFKMLQEMTGMNEDGTPTGTVVPSVLQEKRQQRKPPPHLHLDINQPSTPKQFPQPSVPASQQTTEEAPKMYRGARIPSQSFRILQAMTGEQDSLEGEHGTDM</sequence>
<feature type="region of interest" description="Disordered" evidence="1">
    <location>
        <begin position="80"/>
        <end position="108"/>
    </location>
</feature>
<protein>
    <submittedName>
        <fullName evidence="2">Uncharacterized protein</fullName>
    </submittedName>
</protein>
<evidence type="ECO:0000313" key="2">
    <source>
        <dbReference type="EMBL" id="KFM70072.1"/>
    </source>
</evidence>
<feature type="compositionally biased region" description="Polar residues" evidence="1">
    <location>
        <begin position="297"/>
        <end position="318"/>
    </location>
</feature>
<reference evidence="2 3" key="1">
    <citation type="submission" date="2013-11" db="EMBL/GenBank/DDBJ databases">
        <title>Genome sequencing of Stegodyphus mimosarum.</title>
        <authorList>
            <person name="Bechsgaard J."/>
        </authorList>
    </citation>
    <scope>NUCLEOTIDE SEQUENCE [LARGE SCALE GENOMIC DNA]</scope>
</reference>
<accession>A0A087TY83</accession>
<name>A0A087TY83_STEMI</name>
<dbReference type="OMA" id="EPEVHTR"/>
<dbReference type="Proteomes" id="UP000054359">
    <property type="component" value="Unassembled WGS sequence"/>
</dbReference>
<feature type="compositionally biased region" description="Polar residues" evidence="1">
    <location>
        <begin position="93"/>
        <end position="104"/>
    </location>
</feature>
<feature type="region of interest" description="Disordered" evidence="1">
    <location>
        <begin position="263"/>
        <end position="332"/>
    </location>
</feature>
<organism evidence="2 3">
    <name type="scientific">Stegodyphus mimosarum</name>
    <name type="common">African social velvet spider</name>
    <dbReference type="NCBI Taxonomy" id="407821"/>
    <lineage>
        <taxon>Eukaryota</taxon>
        <taxon>Metazoa</taxon>
        <taxon>Ecdysozoa</taxon>
        <taxon>Arthropoda</taxon>
        <taxon>Chelicerata</taxon>
        <taxon>Arachnida</taxon>
        <taxon>Araneae</taxon>
        <taxon>Araneomorphae</taxon>
        <taxon>Entelegynae</taxon>
        <taxon>Eresoidea</taxon>
        <taxon>Eresidae</taxon>
        <taxon>Stegodyphus</taxon>
    </lineage>
</organism>